<protein>
    <submittedName>
        <fullName evidence="4">EamA family transporter</fullName>
    </submittedName>
</protein>
<dbReference type="OrthoDB" id="21828at2"/>
<dbReference type="SUPFAM" id="SSF103481">
    <property type="entry name" value="Multidrug resistance efflux transporter EmrE"/>
    <property type="match status" value="1"/>
</dbReference>
<evidence type="ECO:0000256" key="2">
    <source>
        <dbReference type="SAM" id="Phobius"/>
    </source>
</evidence>
<dbReference type="EMBL" id="WXEX01000009">
    <property type="protein sequence ID" value="MZP43695.1"/>
    <property type="molecule type" value="Genomic_DNA"/>
</dbReference>
<evidence type="ECO:0000313" key="4">
    <source>
        <dbReference type="EMBL" id="MZP43695.1"/>
    </source>
</evidence>
<evidence type="ECO:0000313" key="5">
    <source>
        <dbReference type="Proteomes" id="UP000471031"/>
    </source>
</evidence>
<dbReference type="Proteomes" id="UP000471031">
    <property type="component" value="Unassembled WGS sequence"/>
</dbReference>
<accession>A0A845LH00</accession>
<name>A0A845LH00_HELGE</name>
<feature type="transmembrane region" description="Helical" evidence="2">
    <location>
        <begin position="91"/>
        <end position="114"/>
    </location>
</feature>
<gene>
    <name evidence="4" type="ORF">GTO89_11645</name>
</gene>
<dbReference type="AlphaFoldDB" id="A0A845LH00"/>
<comment type="caution">
    <text evidence="4">The sequence shown here is derived from an EMBL/GenBank/DDBJ whole genome shotgun (WGS) entry which is preliminary data.</text>
</comment>
<feature type="domain" description="EamA" evidence="3">
    <location>
        <begin position="5"/>
        <end position="136"/>
    </location>
</feature>
<keyword evidence="2" id="KW-0812">Transmembrane</keyword>
<keyword evidence="2" id="KW-1133">Transmembrane helix</keyword>
<keyword evidence="2" id="KW-0472">Membrane</keyword>
<comment type="similarity">
    <text evidence="1">Belongs to the EamA transporter family.</text>
</comment>
<sequence length="138" mass="15723">MTGYMLMFVLLCWGLWPIMDKKFLTGINPWWGIFWAELCGLLFLPLLYWIAKKYGGDVEGVPATLGWGFLSRLLDLMGLMFFYILLSKNPAGWTIITVSMYPLVTLFFGILFFGETLNGRVLMGSACVLSGLMLLMRR</sequence>
<dbReference type="InterPro" id="IPR037185">
    <property type="entry name" value="EmrE-like"/>
</dbReference>
<evidence type="ECO:0000256" key="1">
    <source>
        <dbReference type="ARBA" id="ARBA00007362"/>
    </source>
</evidence>
<dbReference type="RefSeq" id="WP_161262263.1">
    <property type="nucleotide sequence ID" value="NZ_JAFBDC010000009.1"/>
</dbReference>
<organism evidence="4 5">
    <name type="scientific">Heliomicrobium gestii</name>
    <name type="common">Heliobacterium gestii</name>
    <dbReference type="NCBI Taxonomy" id="2699"/>
    <lineage>
        <taxon>Bacteria</taxon>
        <taxon>Bacillati</taxon>
        <taxon>Bacillota</taxon>
        <taxon>Clostridia</taxon>
        <taxon>Eubacteriales</taxon>
        <taxon>Heliobacteriaceae</taxon>
        <taxon>Heliomicrobium</taxon>
    </lineage>
</organism>
<reference evidence="4 5" key="1">
    <citation type="submission" date="2020-01" db="EMBL/GenBank/DDBJ databases">
        <title>Whole genome sequence of Heliobacterium gestii DSM 11169.</title>
        <authorList>
            <person name="Kyndt J.A."/>
            <person name="Meyer T.E."/>
        </authorList>
    </citation>
    <scope>NUCLEOTIDE SEQUENCE [LARGE SCALE GENOMIC DNA]</scope>
    <source>
        <strain evidence="4 5">DSM 11169</strain>
    </source>
</reference>
<dbReference type="GO" id="GO:0016020">
    <property type="term" value="C:membrane"/>
    <property type="evidence" value="ECO:0007669"/>
    <property type="project" value="InterPro"/>
</dbReference>
<dbReference type="InterPro" id="IPR000620">
    <property type="entry name" value="EamA_dom"/>
</dbReference>
<keyword evidence="5" id="KW-1185">Reference proteome</keyword>
<dbReference type="Pfam" id="PF00892">
    <property type="entry name" value="EamA"/>
    <property type="match status" value="1"/>
</dbReference>
<feature type="transmembrane region" description="Helical" evidence="2">
    <location>
        <begin position="30"/>
        <end position="51"/>
    </location>
</feature>
<proteinExistence type="inferred from homology"/>
<feature type="transmembrane region" description="Helical" evidence="2">
    <location>
        <begin position="63"/>
        <end position="85"/>
    </location>
</feature>
<evidence type="ECO:0000259" key="3">
    <source>
        <dbReference type="Pfam" id="PF00892"/>
    </source>
</evidence>